<sequence>MSPKGHAVDGTLPKGKHRRASSLLTGVKGACGKMKRELANGPTSPEVPTAAPAKSDTTATQMQDAATENQGVPEDVAAALKQQGVVEFLERLANLPPDKRPPTIVDLLKLERGAGAAQAKAEAEERETDKVIKERTDERDAARTDLNTLRTNLGQLAQGQPFAPQAMVMQKDDTVMQNGGVSPLTGSRNLEGQKMADKLRSCCWSCNICCKSAMCCTCLEGNGGTVDTSTAISLWATTAVSGASAALAVLNAVYGSNPVWRIACGAAQAAIPSFYTFISICNRLWLYKREGKPHL</sequence>
<gene>
    <name evidence="2" type="primary">g7702</name>
    <name evidence="2" type="ORF">VP750_LOCUS6592</name>
</gene>
<reference evidence="2 3" key="1">
    <citation type="submission" date="2024-06" db="EMBL/GenBank/DDBJ databases">
        <authorList>
            <person name="Kraege A."/>
            <person name="Thomma B."/>
        </authorList>
    </citation>
    <scope>NUCLEOTIDE SEQUENCE [LARGE SCALE GENOMIC DNA]</scope>
</reference>
<dbReference type="Proteomes" id="UP001497392">
    <property type="component" value="Unassembled WGS sequence"/>
</dbReference>
<proteinExistence type="predicted"/>
<dbReference type="EMBL" id="CAXHTA020000011">
    <property type="protein sequence ID" value="CAL5224933.1"/>
    <property type="molecule type" value="Genomic_DNA"/>
</dbReference>
<organism evidence="2 3">
    <name type="scientific">Coccomyxa viridis</name>
    <dbReference type="NCBI Taxonomy" id="1274662"/>
    <lineage>
        <taxon>Eukaryota</taxon>
        <taxon>Viridiplantae</taxon>
        <taxon>Chlorophyta</taxon>
        <taxon>core chlorophytes</taxon>
        <taxon>Trebouxiophyceae</taxon>
        <taxon>Trebouxiophyceae incertae sedis</taxon>
        <taxon>Coccomyxaceae</taxon>
        <taxon>Coccomyxa</taxon>
    </lineage>
</organism>
<keyword evidence="3" id="KW-1185">Reference proteome</keyword>
<evidence type="ECO:0000313" key="2">
    <source>
        <dbReference type="EMBL" id="CAL5224933.1"/>
    </source>
</evidence>
<feature type="region of interest" description="Disordered" evidence="1">
    <location>
        <begin position="1"/>
        <end position="69"/>
    </location>
</feature>
<feature type="compositionally biased region" description="Low complexity" evidence="1">
    <location>
        <begin position="56"/>
        <end position="67"/>
    </location>
</feature>
<comment type="caution">
    <text evidence="2">The sequence shown here is derived from an EMBL/GenBank/DDBJ whole genome shotgun (WGS) entry which is preliminary data.</text>
</comment>
<evidence type="ECO:0000313" key="3">
    <source>
        <dbReference type="Proteomes" id="UP001497392"/>
    </source>
</evidence>
<evidence type="ECO:0000256" key="1">
    <source>
        <dbReference type="SAM" id="MobiDB-lite"/>
    </source>
</evidence>
<protein>
    <submittedName>
        <fullName evidence="2">G7702 protein</fullName>
    </submittedName>
</protein>
<name>A0ABP1FYI4_9CHLO</name>
<accession>A0ABP1FYI4</accession>